<evidence type="ECO:0000256" key="3">
    <source>
        <dbReference type="ARBA" id="ARBA00022692"/>
    </source>
</evidence>
<keyword evidence="5 10" id="KW-1133">Transmembrane helix</keyword>
<dbReference type="STRING" id="1548547.BA177_00740"/>
<name>A0A193LC13_9GAMM</name>
<evidence type="ECO:0000259" key="12">
    <source>
        <dbReference type="Pfam" id="PF01610"/>
    </source>
</evidence>
<keyword evidence="6" id="KW-0560">Oxidoreductase</keyword>
<dbReference type="InterPro" id="IPR005804">
    <property type="entry name" value="FA_desaturase_dom"/>
</dbReference>
<keyword evidence="8" id="KW-0443">Lipid metabolism</keyword>
<dbReference type="EMBL" id="CP016268">
    <property type="protein sequence ID" value="ANO49939.1"/>
    <property type="molecule type" value="Genomic_DNA"/>
</dbReference>
<keyword evidence="4" id="KW-0276">Fatty acid metabolism</keyword>
<dbReference type="KEGG" id="woc:BA177_00740"/>
<dbReference type="PANTHER" id="PTHR11351:SF33">
    <property type="entry name" value="DELTA-9 FATTY ACID DESATURASE, DESA"/>
    <property type="match status" value="1"/>
</dbReference>
<dbReference type="GO" id="GO:0016020">
    <property type="term" value="C:membrane"/>
    <property type="evidence" value="ECO:0007669"/>
    <property type="project" value="UniProtKB-SubCell"/>
</dbReference>
<evidence type="ECO:0000256" key="5">
    <source>
        <dbReference type="ARBA" id="ARBA00022989"/>
    </source>
</evidence>
<protein>
    <submittedName>
        <fullName evidence="13">Aminotransferase</fullName>
    </submittedName>
</protein>
<dbReference type="RefSeq" id="WP_068611854.1">
    <property type="nucleotide sequence ID" value="NZ_CP016268.1"/>
</dbReference>
<dbReference type="GO" id="GO:0016717">
    <property type="term" value="F:oxidoreductase activity, acting on paired donors, with oxidation of a pair of donors resulting in the reduction of molecular oxygen to two molecules of water"/>
    <property type="evidence" value="ECO:0007669"/>
    <property type="project" value="InterPro"/>
</dbReference>
<dbReference type="GO" id="GO:0006631">
    <property type="term" value="P:fatty acid metabolic process"/>
    <property type="evidence" value="ECO:0007669"/>
    <property type="project" value="UniProtKB-KW"/>
</dbReference>
<feature type="domain" description="Transposase IS204/IS1001/IS1096/IS1165 DDE" evidence="12">
    <location>
        <begin position="269"/>
        <end position="393"/>
    </location>
</feature>
<dbReference type="OrthoDB" id="9768289at2"/>
<evidence type="ECO:0000256" key="10">
    <source>
        <dbReference type="SAM" id="Phobius"/>
    </source>
</evidence>
<evidence type="ECO:0000256" key="7">
    <source>
        <dbReference type="ARBA" id="ARBA00023004"/>
    </source>
</evidence>
<dbReference type="Proteomes" id="UP000092695">
    <property type="component" value="Chromosome"/>
</dbReference>
<dbReference type="AlphaFoldDB" id="A0A193LC13"/>
<evidence type="ECO:0000256" key="8">
    <source>
        <dbReference type="ARBA" id="ARBA00023098"/>
    </source>
</evidence>
<reference evidence="13 14" key="1">
    <citation type="submission" date="2016-06" db="EMBL/GenBank/DDBJ databases">
        <title>Complete genome sequence of a deep-branching marine Gamma Proteobacterium Woeseia oceani type strain XK5.</title>
        <authorList>
            <person name="Mu D."/>
            <person name="Du Z."/>
        </authorList>
    </citation>
    <scope>NUCLEOTIDE SEQUENCE [LARGE SCALE GENOMIC DNA]</scope>
    <source>
        <strain evidence="13 14">XK5</strain>
    </source>
</reference>
<evidence type="ECO:0000256" key="1">
    <source>
        <dbReference type="ARBA" id="ARBA00004141"/>
    </source>
</evidence>
<evidence type="ECO:0000256" key="4">
    <source>
        <dbReference type="ARBA" id="ARBA00022832"/>
    </source>
</evidence>
<comment type="similarity">
    <text evidence="2">Belongs to the fatty acid desaturase type 2 family.</text>
</comment>
<feature type="transmembrane region" description="Helical" evidence="10">
    <location>
        <begin position="130"/>
        <end position="152"/>
    </location>
</feature>
<feature type="domain" description="Fatty acid desaturase" evidence="11">
    <location>
        <begin position="12"/>
        <end position="215"/>
    </location>
</feature>
<evidence type="ECO:0000256" key="2">
    <source>
        <dbReference type="ARBA" id="ARBA00008749"/>
    </source>
</evidence>
<keyword evidence="13" id="KW-0808">Transferase</keyword>
<keyword evidence="9 10" id="KW-0472">Membrane</keyword>
<proteinExistence type="inferred from homology"/>
<evidence type="ECO:0000256" key="6">
    <source>
        <dbReference type="ARBA" id="ARBA00023002"/>
    </source>
</evidence>
<sequence>MEYFYGVLDLSIWGYVVAMLIMIQITMMSVTLYLHRDQAHRSLELHPAIRHFFRFWIWCTSGMLTREWVAVHRKHHAFCEKDGDPHSPQVFGLKKVLLEGAELYRIEKDNPETLEKFGRGTPNDWLERNVYLRFPFGGIILLIIADLVLFGVPGITMIAIQLVSMPLFAAGIINGLGHHTGYRNFECDDAATNLVPWGLFIGGEELHNNHHAFPTSAKFSMRRWEFDIGWMYITLLRTVGLAKVRKVAPRPLIEEQPAAHADIENLRAIIVNRMHVLRDYSRHVTLPVLKRERAVAAGNRALKRARTLLIRQPSLLDEGARERLSHLLSDHAALRTVHEFRERLSELWNGANVNNEKLLTQLREWCAEAEASGIKVLEEFAARLRCYRLQPVNAMA</sequence>
<evidence type="ECO:0000256" key="9">
    <source>
        <dbReference type="ARBA" id="ARBA00023136"/>
    </source>
</evidence>
<evidence type="ECO:0000313" key="14">
    <source>
        <dbReference type="Proteomes" id="UP000092695"/>
    </source>
</evidence>
<evidence type="ECO:0000259" key="11">
    <source>
        <dbReference type="Pfam" id="PF00487"/>
    </source>
</evidence>
<keyword evidence="13" id="KW-0032">Aminotransferase</keyword>
<dbReference type="CDD" id="cd03505">
    <property type="entry name" value="Delta9-FADS-like"/>
    <property type="match status" value="1"/>
</dbReference>
<gene>
    <name evidence="13" type="ORF">BA177_00740</name>
</gene>
<feature type="transmembrane region" description="Helical" evidence="10">
    <location>
        <begin position="12"/>
        <end position="34"/>
    </location>
</feature>
<keyword evidence="3 10" id="KW-0812">Transmembrane</keyword>
<accession>A0A193LC13</accession>
<dbReference type="InterPro" id="IPR015876">
    <property type="entry name" value="Acyl-CoA_DS"/>
</dbReference>
<dbReference type="PANTHER" id="PTHR11351">
    <property type="entry name" value="ACYL-COA DESATURASE"/>
    <property type="match status" value="1"/>
</dbReference>
<organism evidence="13 14">
    <name type="scientific">Woeseia oceani</name>
    <dbReference type="NCBI Taxonomy" id="1548547"/>
    <lineage>
        <taxon>Bacteria</taxon>
        <taxon>Pseudomonadati</taxon>
        <taxon>Pseudomonadota</taxon>
        <taxon>Gammaproteobacteria</taxon>
        <taxon>Woeseiales</taxon>
        <taxon>Woeseiaceae</taxon>
        <taxon>Woeseia</taxon>
    </lineage>
</organism>
<comment type="subcellular location">
    <subcellularLocation>
        <location evidence="1">Membrane</location>
        <topology evidence="1">Multi-pass membrane protein</topology>
    </subcellularLocation>
</comment>
<evidence type="ECO:0000313" key="13">
    <source>
        <dbReference type="EMBL" id="ANO49939.1"/>
    </source>
</evidence>
<dbReference type="Pfam" id="PF01610">
    <property type="entry name" value="DDE_Tnp_ISL3"/>
    <property type="match status" value="1"/>
</dbReference>
<keyword evidence="14" id="KW-1185">Reference proteome</keyword>
<keyword evidence="7" id="KW-0408">Iron</keyword>
<dbReference type="GO" id="GO:0008483">
    <property type="term" value="F:transaminase activity"/>
    <property type="evidence" value="ECO:0007669"/>
    <property type="project" value="UniProtKB-KW"/>
</dbReference>
<dbReference type="Pfam" id="PF00487">
    <property type="entry name" value="FA_desaturase"/>
    <property type="match status" value="1"/>
</dbReference>
<dbReference type="InterPro" id="IPR002560">
    <property type="entry name" value="Transposase_DDE"/>
</dbReference>
<dbReference type="PRINTS" id="PR00075">
    <property type="entry name" value="FACDDSATRASE"/>
</dbReference>